<proteinExistence type="predicted"/>
<protein>
    <submittedName>
        <fullName evidence="2">Uncharacterized protein</fullName>
    </submittedName>
</protein>
<sequence length="331" mass="37833">MSAGLIEKEAFPFFDITSLPPDLSDFLYVVKDNLDYGEKSIPENDDLDFLHISFSSPYLMGYVIDSGTMTTHPIIIDVIKKETSCSLCTCEFNEKKLFPEIFDESQGADKPTKEGVSSEDISTPRESTPPLAFQIPKQKRRFSRQDVPLKARPCIHTEQFMQHLCDNLHLICCIDYHFLTFPQVISPLFSEKLRKNIALKQRKRAAKLEELMVKQEKEEERELEEQVKETIQKTICVDGEIIIKKEKEEEEEDEERKERRKEEKKEVVLKNVSGGKCEGKCDGTDDTDGTGGTDDIQLSISKLHGSRRISRTAAGGKESRKDEEEEEQISS</sequence>
<evidence type="ECO:0000256" key="1">
    <source>
        <dbReference type="SAM" id="MobiDB-lite"/>
    </source>
</evidence>
<dbReference type="Proteomes" id="UP001057375">
    <property type="component" value="Unassembled WGS sequence"/>
</dbReference>
<accession>A0ABQ5KGX5</accession>
<feature type="region of interest" description="Disordered" evidence="1">
    <location>
        <begin position="247"/>
        <end position="331"/>
    </location>
</feature>
<organism evidence="2 3">
    <name type="scientific">Aduncisulcus paluster</name>
    <dbReference type="NCBI Taxonomy" id="2918883"/>
    <lineage>
        <taxon>Eukaryota</taxon>
        <taxon>Metamonada</taxon>
        <taxon>Carpediemonas-like organisms</taxon>
        <taxon>Aduncisulcus</taxon>
    </lineage>
</organism>
<dbReference type="EMBL" id="BQXS01009739">
    <property type="protein sequence ID" value="GKT31778.1"/>
    <property type="molecule type" value="Genomic_DNA"/>
</dbReference>
<name>A0ABQ5KGX5_9EUKA</name>
<gene>
    <name evidence="2" type="ORF">ADUPG1_006135</name>
</gene>
<keyword evidence="3" id="KW-1185">Reference proteome</keyword>
<evidence type="ECO:0000313" key="2">
    <source>
        <dbReference type="EMBL" id="GKT31778.1"/>
    </source>
</evidence>
<feature type="non-terminal residue" evidence="2">
    <location>
        <position position="331"/>
    </location>
</feature>
<comment type="caution">
    <text evidence="2">The sequence shown here is derived from an EMBL/GenBank/DDBJ whole genome shotgun (WGS) entry which is preliminary data.</text>
</comment>
<evidence type="ECO:0000313" key="3">
    <source>
        <dbReference type="Proteomes" id="UP001057375"/>
    </source>
</evidence>
<feature type="region of interest" description="Disordered" evidence="1">
    <location>
        <begin position="105"/>
        <end position="130"/>
    </location>
</feature>
<reference evidence="2" key="1">
    <citation type="submission" date="2022-03" db="EMBL/GenBank/DDBJ databases">
        <title>Draft genome sequence of Aduncisulcus paluster, a free-living microaerophilic Fornicata.</title>
        <authorList>
            <person name="Yuyama I."/>
            <person name="Kume K."/>
            <person name="Tamura T."/>
            <person name="Inagaki Y."/>
            <person name="Hashimoto T."/>
        </authorList>
    </citation>
    <scope>NUCLEOTIDE SEQUENCE</scope>
    <source>
        <strain evidence="2">NY0171</strain>
    </source>
</reference>
<feature type="compositionally biased region" description="Basic and acidic residues" evidence="1">
    <location>
        <begin position="256"/>
        <end position="268"/>
    </location>
</feature>